<sequence>MKKKQKLVKVLNFGVKDLTDRNVIKILKEDRIKYEVTIAESLFIRAYVKYCKQELKDKMMVELVKFNMPIKKDVRDYIINNGLIINNIKFIPYIATPSQQKFQSKSEKCEMWFIPESNRKFITFFEDLISLGKFKTKFKDSEEEFPIAKMITSRVSLAMSNSFKLDDLKPRIIVIPDEVNKYKHTGNYEYVQTKEKEIDGEIVAIPVMENGKPKLVREDNKIEEYTSHDGMGLMTLEFANRIKEAMGLEYDVYWAIIRGYMGLAIKGAVTSMDFVGYAEKYNNGNTKVLDVWGKEQDIRNCDLLLTESQVKWWSLFGSMEEVNKLLNSHPQRDLIDCLYVTKVNKDPKELTNKTLTNYQLISNLSLDYDNLKKLASKTENFYRKVCFASSIDTLKVFLKHFATHQEQEEAEETENTYENTIKPSTKAEMLLTMNEDLHNIKTVRSAVKNLVEKKIKGLASGKYLVDGRYMLMQQCPFTLLNNALDIQARAGELQDKEFFINGWEDKDLVLQRCPQNSFDEMIKITTTTNDLYKEFLSHLGAEVIIFNAKGNDLEVMSGADLDGDICIVVDEPIIYDNVIETDSHFKDKLTKKPVPQKYTKENKFNSILDNSGNMIGALAIQGCTLSNTSLKKGTKEAIKESFLENKAWNYWLLQLQRISIDCPKTGQKVHEEQLKVLEKIEAPRPYFMKYNDMLKEGKEYKAKLYEGKYGDVSHSPMDRYAELVCNNLLKYIWGIKGVDKKTKEDFKILSLNDSWDTLFSRVDIYAYEIDDEEKLEECKEELKKFITYRDERIQEIKTAKEKECKPFKDKENELKDKISKHWKKIDDIEELLEDDALFEHILNEMDKENMRWEKYDEEKEIKKLKKERKTLKDKLTPIYKKYNDEFFMLDIELTEGALKIEEQYPSYYIAQALKDGYEQEVIDENGDVEIKHRNYSEKFSLSYFFNTIKKHLVRDDECYALFPVPRQNDKFDFECLDQKYIKVKVMMEDDDLQERKLIDSKLKATRKGLIEKGKTYTIDVLFYSGIEQNEKLVGELNIKRRGDIDPTCEADYVNTAVLCDEEGNEIARAKFNPQLATNLYLLDVDRIKILSKKKVCPKSVQEVAIEVVA</sequence>
<gene>
    <name evidence="3" type="ORF">H8718_18390</name>
</gene>
<feature type="domain" description="RDRP core" evidence="2">
    <location>
        <begin position="48"/>
        <end position="700"/>
    </location>
</feature>
<dbReference type="InterPro" id="IPR057596">
    <property type="entry name" value="RDRP_core"/>
</dbReference>
<reference evidence="3" key="1">
    <citation type="submission" date="2020-08" db="EMBL/GenBank/DDBJ databases">
        <title>Genome public.</title>
        <authorList>
            <person name="Liu C."/>
            <person name="Sun Q."/>
        </authorList>
    </citation>
    <scope>NUCLEOTIDE SEQUENCE</scope>
    <source>
        <strain evidence="3">NSJ-12</strain>
    </source>
</reference>
<evidence type="ECO:0000256" key="1">
    <source>
        <dbReference type="SAM" id="Coils"/>
    </source>
</evidence>
<evidence type="ECO:0000313" key="4">
    <source>
        <dbReference type="Proteomes" id="UP000655830"/>
    </source>
</evidence>
<evidence type="ECO:0000259" key="2">
    <source>
        <dbReference type="Pfam" id="PF05183"/>
    </source>
</evidence>
<feature type="coiled-coil region" evidence="1">
    <location>
        <begin position="847"/>
        <end position="874"/>
    </location>
</feature>
<protein>
    <recommendedName>
        <fullName evidence="2">RDRP core domain-containing protein</fullName>
    </recommendedName>
</protein>
<name>A0A926ENV0_9FIRM</name>
<dbReference type="AlphaFoldDB" id="A0A926ENV0"/>
<comment type="caution">
    <text evidence="3">The sequence shown here is derived from an EMBL/GenBank/DDBJ whole genome shotgun (WGS) entry which is preliminary data.</text>
</comment>
<keyword evidence="1" id="KW-0175">Coiled coil</keyword>
<dbReference type="Proteomes" id="UP000655830">
    <property type="component" value="Unassembled WGS sequence"/>
</dbReference>
<accession>A0A926ENV0</accession>
<keyword evidence="4" id="KW-1185">Reference proteome</keyword>
<organism evidence="3 4">
    <name type="scientific">Zhenhengia yiwuensis</name>
    <dbReference type="NCBI Taxonomy" id="2763666"/>
    <lineage>
        <taxon>Bacteria</taxon>
        <taxon>Bacillati</taxon>
        <taxon>Bacillota</taxon>
        <taxon>Clostridia</taxon>
        <taxon>Lachnospirales</taxon>
        <taxon>Lachnospiraceae</taxon>
        <taxon>Zhenhengia</taxon>
    </lineage>
</organism>
<dbReference type="Pfam" id="PF05183">
    <property type="entry name" value="RdRP"/>
    <property type="match status" value="1"/>
</dbReference>
<dbReference type="GO" id="GO:0003968">
    <property type="term" value="F:RNA-directed RNA polymerase activity"/>
    <property type="evidence" value="ECO:0007669"/>
    <property type="project" value="InterPro"/>
</dbReference>
<proteinExistence type="predicted"/>
<dbReference type="RefSeq" id="WP_249334403.1">
    <property type="nucleotide sequence ID" value="NZ_JACRSY010000053.1"/>
</dbReference>
<evidence type="ECO:0000313" key="3">
    <source>
        <dbReference type="EMBL" id="MBC8581463.1"/>
    </source>
</evidence>
<dbReference type="EMBL" id="JACRSY010000053">
    <property type="protein sequence ID" value="MBC8581463.1"/>
    <property type="molecule type" value="Genomic_DNA"/>
</dbReference>